<accession>A0A8R1DTI5</accession>
<protein>
    <submittedName>
        <fullName evidence="1">Uncharacterized protein</fullName>
    </submittedName>
</protein>
<keyword evidence="2" id="KW-1185">Reference proteome</keyword>
<sequence length="1328" mass="151796">MLLDALPVLVEQGIQTKTDVLKEYSLKSGKITKQQQCFMFIIEFCQPSYGDAIRLASTLHPEHIQTIFSQSEETFSRHNIRYLLVFLFAGFLPPEALRDLGGGNIQRIKIKIKSLFLEHYPELVRIEERKEFDAENFLTNCSTEQLLAHTLSQLNVFQRLELMLKRPALLENPNFKGHPIFIPFLYLMMQYQPFASKASQLPLEDANRKVLDKKKRMELQKKLENCRTFAAPELSREGEKPLDLAAWLSHIIASEKMLIPSYIQFLEEYSNSLKMFQKGHILPFLTVLLVKSVGDVSLQKRICNLITKFVGEAPREADAYVPFFTSMVMQPLFDVPAEVCIQTLVGLVSNQFSLTSVVYAICGICVRTKHTVVALNALSTLVVKNPSICQVILKFVDFSKTSNDEDDVFFAKVELAKQCCLATDDNDAFLIAINKMLSENGDRLVSVIDTIRELVKNEVIDFSQTRAKLASRLNKNGENENALTAYCWFLSVASQRDTDLSDEEFHELKINIIKELYEFTRNKVHKIAAKAWEALGEFPLEDIQESISLAPNSYGTLYLSLSKPQQKGFAEFLRKSIGKELESYPRPLYTTSTETSVLPPLLARVNSYKDHLMVENKTASWFWSATLPLAASIMQLAAESNKPMTAIHLVRNCLVEVPPSESAEETIRLMAGWRLCVREALNSLLYGKSPDILWARDQLVNDGRTALKDKKESVDNVMMMLTMLVEVIEEKMLLIVDDERKFNEISAAMKPFVISVFEFVTTRLPKEQKEKRKATEKPIYDMITNSNKSSLHIALYCTRLLYRNTEILRFYGDGTELGMAKDAMFEAFFNNSSELVEIPDWKMMWISEEAYGVDEITAKTFENTHHLALDQNTPKCEEGEDLDEFFKALTILPRDLRTEKQQNFKKIMEKIWINGDEDVKRKIYEGLAELALISGSTRKRKLVSVDNLPESSVLRSVLQVFNEKHKMNAESLQNLIGSFVNHKRTDGRHLPPIDWMKILERASWKSIEPSQMESLIRLSCEQNLPEVLFKAIAIGHEDEDPQARLVMSEHITAIIKILPKKQIQDLVNQFIIHARATPVKEESEKLAQAVASVQKNMIVSHILCHELPTMNATIGVTDCILKALIEPAEFHGKVSRGYDVWLEARKGVKMNMQRICESYTSENEAKSRECILAVISLEARLLKMEQRYEKVLDVITASRIARSMNAEMSPFLPIVLSLIVSVCEEVDLPICWFGNEERIFEFMRLARKPFVRAFLKSITSEKNVEPIVEFLNAYIIGDETNIYDESTMKIACDMMLTIHALFPNLARTLIHKPDDYWKAILPLETLEF</sequence>
<dbReference type="InterPro" id="IPR016024">
    <property type="entry name" value="ARM-type_fold"/>
</dbReference>
<organism evidence="1 2">
    <name type="scientific">Caenorhabditis japonica</name>
    <dbReference type="NCBI Taxonomy" id="281687"/>
    <lineage>
        <taxon>Eukaryota</taxon>
        <taxon>Metazoa</taxon>
        <taxon>Ecdysozoa</taxon>
        <taxon>Nematoda</taxon>
        <taxon>Chromadorea</taxon>
        <taxon>Rhabditida</taxon>
        <taxon>Rhabditina</taxon>
        <taxon>Rhabditomorpha</taxon>
        <taxon>Rhabditoidea</taxon>
        <taxon>Rhabditidae</taxon>
        <taxon>Peloderinae</taxon>
        <taxon>Caenorhabditis</taxon>
    </lineage>
</organism>
<dbReference type="Proteomes" id="UP000005237">
    <property type="component" value="Unassembled WGS sequence"/>
</dbReference>
<evidence type="ECO:0000313" key="1">
    <source>
        <dbReference type="EnsemblMetazoa" id="CJA11761.1"/>
    </source>
</evidence>
<evidence type="ECO:0000313" key="2">
    <source>
        <dbReference type="Proteomes" id="UP000005237"/>
    </source>
</evidence>
<dbReference type="SUPFAM" id="SSF48371">
    <property type="entry name" value="ARM repeat"/>
    <property type="match status" value="1"/>
</dbReference>
<reference evidence="1" key="2">
    <citation type="submission" date="2022-06" db="UniProtKB">
        <authorList>
            <consortium name="EnsemblMetazoa"/>
        </authorList>
    </citation>
    <scope>IDENTIFICATION</scope>
    <source>
        <strain evidence="1">DF5081</strain>
    </source>
</reference>
<reference evidence="2" key="1">
    <citation type="submission" date="2010-08" db="EMBL/GenBank/DDBJ databases">
        <authorList>
            <consortium name="Caenorhabditis japonica Sequencing Consortium"/>
            <person name="Wilson R.K."/>
        </authorList>
    </citation>
    <scope>NUCLEOTIDE SEQUENCE [LARGE SCALE GENOMIC DNA]</scope>
    <source>
        <strain evidence="2">DF5081</strain>
    </source>
</reference>
<proteinExistence type="predicted"/>
<dbReference type="EnsemblMetazoa" id="CJA11761.1">
    <property type="protein sequence ID" value="CJA11761.1"/>
    <property type="gene ID" value="WBGene00130965"/>
</dbReference>
<name>A0A8R1DTI5_CAEJA</name>